<dbReference type="AlphaFoldDB" id="A0A9N7NJ26"/>
<dbReference type="PANTHER" id="PTHR13068">
    <property type="entry name" value="CGI-12 PROTEIN-RELATED"/>
    <property type="match status" value="1"/>
</dbReference>
<dbReference type="Proteomes" id="UP001153555">
    <property type="component" value="Unassembled WGS sequence"/>
</dbReference>
<feature type="compositionally biased region" description="Polar residues" evidence="4">
    <location>
        <begin position="410"/>
        <end position="419"/>
    </location>
</feature>
<comment type="similarity">
    <text evidence="1">Belongs to the mTERF family.</text>
</comment>
<dbReference type="OrthoDB" id="637682at2759"/>
<organism evidence="5 6">
    <name type="scientific">Striga hermonthica</name>
    <name type="common">Purple witchweed</name>
    <name type="synonym">Buchnera hermonthica</name>
    <dbReference type="NCBI Taxonomy" id="68872"/>
    <lineage>
        <taxon>Eukaryota</taxon>
        <taxon>Viridiplantae</taxon>
        <taxon>Streptophyta</taxon>
        <taxon>Embryophyta</taxon>
        <taxon>Tracheophyta</taxon>
        <taxon>Spermatophyta</taxon>
        <taxon>Magnoliopsida</taxon>
        <taxon>eudicotyledons</taxon>
        <taxon>Gunneridae</taxon>
        <taxon>Pentapetalae</taxon>
        <taxon>asterids</taxon>
        <taxon>lamiids</taxon>
        <taxon>Lamiales</taxon>
        <taxon>Orobanchaceae</taxon>
        <taxon>Buchnereae</taxon>
        <taxon>Striga</taxon>
    </lineage>
</organism>
<dbReference type="GO" id="GO:0003676">
    <property type="term" value="F:nucleic acid binding"/>
    <property type="evidence" value="ECO:0007669"/>
    <property type="project" value="InterPro"/>
</dbReference>
<comment type="caution">
    <text evidence="5">The sequence shown here is derived from an EMBL/GenBank/DDBJ whole genome shotgun (WGS) entry which is preliminary data.</text>
</comment>
<dbReference type="InterPro" id="IPR038538">
    <property type="entry name" value="MTERF_sf"/>
</dbReference>
<feature type="compositionally biased region" description="Polar residues" evidence="4">
    <location>
        <begin position="386"/>
        <end position="402"/>
    </location>
</feature>
<proteinExistence type="inferred from homology"/>
<dbReference type="FunFam" id="1.25.70.10:FF:000001">
    <property type="entry name" value="Mitochondrial transcription termination factor-like"/>
    <property type="match status" value="1"/>
</dbReference>
<keyword evidence="2" id="KW-0804">Transcription</keyword>
<protein>
    <submittedName>
        <fullName evidence="5">Mitochondrial transcription termination factor family protein</fullName>
    </submittedName>
</protein>
<feature type="region of interest" description="Disordered" evidence="4">
    <location>
        <begin position="386"/>
        <end position="424"/>
    </location>
</feature>
<accession>A0A9N7NJ26</accession>
<evidence type="ECO:0000313" key="6">
    <source>
        <dbReference type="Proteomes" id="UP001153555"/>
    </source>
</evidence>
<keyword evidence="2" id="KW-0806">Transcription termination</keyword>
<evidence type="ECO:0000256" key="2">
    <source>
        <dbReference type="ARBA" id="ARBA00022472"/>
    </source>
</evidence>
<dbReference type="PANTHER" id="PTHR13068:SF133">
    <property type="entry name" value="MITOCHONDRIAL TRANSCRIPTION TERMINATION FACTOR FAMILY PROTEIN"/>
    <property type="match status" value="1"/>
</dbReference>
<gene>
    <name evidence="5" type="ORF">SHERM_27137</name>
</gene>
<keyword evidence="2" id="KW-0805">Transcription regulation</keyword>
<keyword evidence="6" id="KW-1185">Reference proteome</keyword>
<keyword evidence="3" id="KW-0809">Transit peptide</keyword>
<dbReference type="GO" id="GO:0006353">
    <property type="term" value="P:DNA-templated transcription termination"/>
    <property type="evidence" value="ECO:0007669"/>
    <property type="project" value="UniProtKB-KW"/>
</dbReference>
<evidence type="ECO:0000256" key="3">
    <source>
        <dbReference type="ARBA" id="ARBA00022946"/>
    </source>
</evidence>
<dbReference type="Gene3D" id="1.25.70.10">
    <property type="entry name" value="Transcription termination factor 3, mitochondrial"/>
    <property type="match status" value="2"/>
</dbReference>
<dbReference type="InterPro" id="IPR003690">
    <property type="entry name" value="MTERF"/>
</dbReference>
<evidence type="ECO:0000256" key="4">
    <source>
        <dbReference type="SAM" id="MobiDB-lite"/>
    </source>
</evidence>
<dbReference type="Pfam" id="PF02536">
    <property type="entry name" value="mTERF"/>
    <property type="match status" value="2"/>
</dbReference>
<evidence type="ECO:0000313" key="5">
    <source>
        <dbReference type="EMBL" id="CAA0831825.1"/>
    </source>
</evidence>
<sequence>MFAILRGRRLRFLPELSILAARQLWTSENAFFFRAFTSGKPPPSVRENDPEQSFAFSYLVSSCGLAPDVAARASSKLHLKSPENPDAVLNLLREYGFTAADISVMVTRWPNVLCSCPDKTLLPKLEFFTSIGVLPILAGKLSRIPNALWYSLKNSIIPSYALLKNLLGSDKLVVQVFKRDPLIFGWCIAGNFSSNLSILAACGVPSSSLISLVTTQPRMLRVSPEKLSSQVDRAIEMGFLVSKDAFLKAIRVLVGFEESTLKRKMEVYRQCGWSESDIRTAFLSQALCMGLSEKKILKSMAFLVDKFGCAPGDVPRCPMLLGYSVEKRMKPRWAVATVLSEKGLKNASVTSLLTVSEKIFLKTYVEKYKKHIPELLDIYRDSSEGQTQSGCGVPNSQPNPAQTKKKVENPVTSSGLDTTGENKLRPETDSFVAQGWFNSPYIRTCSGPTLTMSYY</sequence>
<dbReference type="EMBL" id="CACSLK010027833">
    <property type="protein sequence ID" value="CAA0831825.1"/>
    <property type="molecule type" value="Genomic_DNA"/>
</dbReference>
<reference evidence="5" key="1">
    <citation type="submission" date="2019-12" db="EMBL/GenBank/DDBJ databases">
        <authorList>
            <person name="Scholes J."/>
        </authorList>
    </citation>
    <scope>NUCLEOTIDE SEQUENCE</scope>
</reference>
<name>A0A9N7NJ26_STRHE</name>
<dbReference type="SMART" id="SM00733">
    <property type="entry name" value="Mterf"/>
    <property type="match status" value="6"/>
</dbReference>
<evidence type="ECO:0000256" key="1">
    <source>
        <dbReference type="ARBA" id="ARBA00007692"/>
    </source>
</evidence>